<accession>A0AB73N195</accession>
<proteinExistence type="predicted"/>
<dbReference type="AlphaFoldDB" id="A0AB73N195"/>
<dbReference type="InterPro" id="IPR018920">
    <property type="entry name" value="EssA/YueC"/>
</dbReference>
<keyword evidence="1" id="KW-0175">Coiled coil</keyword>
<sequence length="130" mass="14831">MYADGNGSLTLTPNVIMNDDTQVGNSGDFLIRGQLFSDKLNQTSENNRKAQENLIKQAEKIDFENRNINYQEKFVIPKNLFQNYQPQVIPSKENSTSSNSQPTILIYIFVGVILLIMGSFVGRNWARRQK</sequence>
<dbReference type="EMBL" id="NGLB01000001">
    <property type="protein sequence ID" value="OTN98586.1"/>
    <property type="molecule type" value="Genomic_DNA"/>
</dbReference>
<organism evidence="3 4">
    <name type="scientific">Enterococcus faecium</name>
    <name type="common">Streptococcus faecium</name>
    <dbReference type="NCBI Taxonomy" id="1352"/>
    <lineage>
        <taxon>Bacteria</taxon>
        <taxon>Bacillati</taxon>
        <taxon>Bacillota</taxon>
        <taxon>Bacilli</taxon>
        <taxon>Lactobacillales</taxon>
        <taxon>Enterococcaceae</taxon>
        <taxon>Enterococcus</taxon>
    </lineage>
</organism>
<keyword evidence="2" id="KW-0472">Membrane</keyword>
<comment type="caution">
    <text evidence="3">The sequence shown here is derived from an EMBL/GenBank/DDBJ whole genome shotgun (WGS) entry which is preliminary data.</text>
</comment>
<dbReference type="Proteomes" id="UP000194737">
    <property type="component" value="Unassembled WGS sequence"/>
</dbReference>
<feature type="transmembrane region" description="Helical" evidence="2">
    <location>
        <begin position="104"/>
        <end position="122"/>
    </location>
</feature>
<keyword evidence="2" id="KW-1133">Transmembrane helix</keyword>
<keyword evidence="2" id="KW-0812">Transmembrane</keyword>
<evidence type="ECO:0000313" key="3">
    <source>
        <dbReference type="EMBL" id="OTN98586.1"/>
    </source>
</evidence>
<name>A0AB73N195_ENTFC</name>
<feature type="coiled-coil region" evidence="1">
    <location>
        <begin position="40"/>
        <end position="67"/>
    </location>
</feature>
<evidence type="ECO:0000313" key="4">
    <source>
        <dbReference type="Proteomes" id="UP000194737"/>
    </source>
</evidence>
<evidence type="ECO:0000256" key="1">
    <source>
        <dbReference type="SAM" id="Coils"/>
    </source>
</evidence>
<protein>
    <submittedName>
        <fullName evidence="3">Type VII secretion protein EssA</fullName>
    </submittedName>
</protein>
<evidence type="ECO:0000256" key="2">
    <source>
        <dbReference type="SAM" id="Phobius"/>
    </source>
</evidence>
<dbReference type="NCBIfam" id="TIGR03927">
    <property type="entry name" value="T7SS_EssA_Firm"/>
    <property type="match status" value="1"/>
</dbReference>
<reference evidence="3 4" key="1">
    <citation type="submission" date="2017-05" db="EMBL/GenBank/DDBJ databases">
        <title>The Genome Sequence of Enterococcus faecium 6F2_DIV0138.</title>
        <authorList>
            <consortium name="The Broad Institute Genomics Platform"/>
            <consortium name="The Broad Institute Genomic Center for Infectious Diseases"/>
            <person name="Earl A."/>
            <person name="Manson A."/>
            <person name="Schwartman J."/>
            <person name="Gilmore M."/>
            <person name="Abouelleil A."/>
            <person name="Cao P."/>
            <person name="Chapman S."/>
            <person name="Cusick C."/>
            <person name="Shea T."/>
            <person name="Young S."/>
            <person name="Neafsey D."/>
            <person name="Nusbaum C."/>
            <person name="Birren B."/>
        </authorList>
    </citation>
    <scope>NUCLEOTIDE SEQUENCE [LARGE SCALE GENOMIC DNA]</scope>
    <source>
        <strain evidence="3 4">6F2_DIV0138</strain>
    </source>
</reference>
<gene>
    <name evidence="3" type="ORF">A5804_000069</name>
</gene>